<dbReference type="PROSITE" id="PS50977">
    <property type="entry name" value="HTH_TETR_2"/>
    <property type="match status" value="1"/>
</dbReference>
<evidence type="ECO:0000313" key="6">
    <source>
        <dbReference type="Proteomes" id="UP000186058"/>
    </source>
</evidence>
<evidence type="ECO:0000256" key="1">
    <source>
        <dbReference type="ARBA" id="ARBA00023125"/>
    </source>
</evidence>
<evidence type="ECO:0000259" key="4">
    <source>
        <dbReference type="PROSITE" id="PS50977"/>
    </source>
</evidence>
<sequence length="194" mass="22547">MENTTPRTDPRVLRTRELLRNALIELLEEMDVQKISVNRIAERAKINRVTFYLHYRDIPDMLEKLADDMVEDINQVVHSNYKRKSETGIQEDWPVLESLLKHIAENAKFYKVVFTSRRSTIFTDRLFSLMAEMISARVNEKEIGVSQTNVTIQKDIAVWYGSAALIGTIVAWLRNDMPYTPAYLARQITSLRAQ</sequence>
<keyword evidence="1 2" id="KW-0238">DNA-binding</keyword>
<accession>A0ABX3EP45</accession>
<protein>
    <submittedName>
        <fullName evidence="5">TetR family transcriptional regulator</fullName>
    </submittedName>
</protein>
<feature type="DNA-binding region" description="H-T-H motif" evidence="2">
    <location>
        <begin position="36"/>
        <end position="55"/>
    </location>
</feature>
<gene>
    <name evidence="5" type="ORF">A3844_16000</name>
</gene>
<feature type="domain" description="HTH tetR-type" evidence="4">
    <location>
        <begin position="13"/>
        <end position="73"/>
    </location>
</feature>
<dbReference type="SUPFAM" id="SSF46689">
    <property type="entry name" value="Homeodomain-like"/>
    <property type="match status" value="1"/>
</dbReference>
<evidence type="ECO:0000313" key="5">
    <source>
        <dbReference type="EMBL" id="OKP85436.1"/>
    </source>
</evidence>
<comment type="caution">
    <text evidence="5">The sequence shown here is derived from an EMBL/GenBank/DDBJ whole genome shotgun (WGS) entry which is preliminary data.</text>
</comment>
<dbReference type="PANTHER" id="PTHR43479:SF23">
    <property type="entry name" value="HTH TETR-TYPE DOMAIN-CONTAINING PROTEIN"/>
    <property type="match status" value="1"/>
</dbReference>
<dbReference type="RefSeq" id="WP_074086421.1">
    <property type="nucleotide sequence ID" value="NZ_LVWI01000044.1"/>
</dbReference>
<dbReference type="InterPro" id="IPR009057">
    <property type="entry name" value="Homeodomain-like_sf"/>
</dbReference>
<dbReference type="InterPro" id="IPR001647">
    <property type="entry name" value="HTH_TetR"/>
</dbReference>
<keyword evidence="6" id="KW-1185">Reference proteome</keyword>
<proteinExistence type="predicted"/>
<keyword evidence="3" id="KW-0472">Membrane</keyword>
<dbReference type="Gene3D" id="1.10.357.10">
    <property type="entry name" value="Tetracycline Repressor, domain 2"/>
    <property type="match status" value="1"/>
</dbReference>
<dbReference type="EMBL" id="LVWI01000044">
    <property type="protein sequence ID" value="OKP85436.1"/>
    <property type="molecule type" value="Genomic_DNA"/>
</dbReference>
<dbReference type="InterPro" id="IPR039532">
    <property type="entry name" value="TetR_C_Firmicutes"/>
</dbReference>
<dbReference type="Proteomes" id="UP000186058">
    <property type="component" value="Unassembled WGS sequence"/>
</dbReference>
<keyword evidence="3" id="KW-1133">Transmembrane helix</keyword>
<organism evidence="5 6">
    <name type="scientific">Paenibacillus helianthi</name>
    <dbReference type="NCBI Taxonomy" id="1349432"/>
    <lineage>
        <taxon>Bacteria</taxon>
        <taxon>Bacillati</taxon>
        <taxon>Bacillota</taxon>
        <taxon>Bacilli</taxon>
        <taxon>Bacillales</taxon>
        <taxon>Paenibacillaceae</taxon>
        <taxon>Paenibacillus</taxon>
    </lineage>
</organism>
<evidence type="ECO:0000256" key="3">
    <source>
        <dbReference type="SAM" id="Phobius"/>
    </source>
</evidence>
<dbReference type="PANTHER" id="PTHR43479">
    <property type="entry name" value="ACREF/ENVCD OPERON REPRESSOR-RELATED"/>
    <property type="match status" value="1"/>
</dbReference>
<keyword evidence="3" id="KW-0812">Transmembrane</keyword>
<feature type="transmembrane region" description="Helical" evidence="3">
    <location>
        <begin position="156"/>
        <end position="173"/>
    </location>
</feature>
<dbReference type="InterPro" id="IPR050624">
    <property type="entry name" value="HTH-type_Tx_Regulator"/>
</dbReference>
<name>A0ABX3EP45_9BACL</name>
<dbReference type="Pfam" id="PF14278">
    <property type="entry name" value="TetR_C_8"/>
    <property type="match status" value="1"/>
</dbReference>
<evidence type="ECO:0000256" key="2">
    <source>
        <dbReference type="PROSITE-ProRule" id="PRU00335"/>
    </source>
</evidence>
<reference evidence="5 6" key="1">
    <citation type="submission" date="2016-03" db="EMBL/GenBank/DDBJ databases">
        <authorList>
            <person name="Sant'Anna F.H."/>
            <person name="Ambrosini A."/>
            <person name="Souza R."/>
            <person name="Bach E."/>
            <person name="Fernandes G."/>
            <person name="Balsanelli E."/>
            <person name="Baura V.A."/>
            <person name="Souza E.M."/>
            <person name="Passaglia L."/>
        </authorList>
    </citation>
    <scope>NUCLEOTIDE SEQUENCE [LARGE SCALE GENOMIC DNA]</scope>
    <source>
        <strain evidence="5 6">P26E</strain>
    </source>
</reference>